<dbReference type="EMBL" id="LAZR01000848">
    <property type="protein sequence ID" value="KKN56332.1"/>
    <property type="molecule type" value="Genomic_DNA"/>
</dbReference>
<keyword evidence="1" id="KW-0378">Hydrolase</keyword>
<accession>A0A0F9S285</accession>
<gene>
    <name evidence="3" type="ORF">LCGC14_0573360</name>
</gene>
<evidence type="ECO:0000256" key="1">
    <source>
        <dbReference type="ARBA" id="ARBA00022801"/>
    </source>
</evidence>
<evidence type="ECO:0000313" key="3">
    <source>
        <dbReference type="EMBL" id="KKN56332.1"/>
    </source>
</evidence>
<evidence type="ECO:0000259" key="2">
    <source>
        <dbReference type="Pfam" id="PF00561"/>
    </source>
</evidence>
<name>A0A0F9S285_9ZZZZ</name>
<dbReference type="PANTHER" id="PTHR46118">
    <property type="entry name" value="PROTEIN ABHD11"/>
    <property type="match status" value="1"/>
</dbReference>
<reference evidence="3" key="1">
    <citation type="journal article" date="2015" name="Nature">
        <title>Complex archaea that bridge the gap between prokaryotes and eukaryotes.</title>
        <authorList>
            <person name="Spang A."/>
            <person name="Saw J.H."/>
            <person name="Jorgensen S.L."/>
            <person name="Zaremba-Niedzwiedzka K."/>
            <person name="Martijn J."/>
            <person name="Lind A.E."/>
            <person name="van Eijk R."/>
            <person name="Schleper C."/>
            <person name="Guy L."/>
            <person name="Ettema T.J."/>
        </authorList>
    </citation>
    <scope>NUCLEOTIDE SEQUENCE</scope>
</reference>
<proteinExistence type="predicted"/>
<dbReference type="PRINTS" id="PR00111">
    <property type="entry name" value="ABHYDROLASE"/>
</dbReference>
<dbReference type="Gene3D" id="3.40.50.1820">
    <property type="entry name" value="alpha/beta hydrolase"/>
    <property type="match status" value="1"/>
</dbReference>
<dbReference type="Pfam" id="PF00561">
    <property type="entry name" value="Abhydrolase_1"/>
    <property type="match status" value="1"/>
</dbReference>
<organism evidence="3">
    <name type="scientific">marine sediment metagenome</name>
    <dbReference type="NCBI Taxonomy" id="412755"/>
    <lineage>
        <taxon>unclassified sequences</taxon>
        <taxon>metagenomes</taxon>
        <taxon>ecological metagenomes</taxon>
    </lineage>
</organism>
<dbReference type="AlphaFoldDB" id="A0A0F9S285"/>
<feature type="domain" description="AB hydrolase-1" evidence="2">
    <location>
        <begin position="33"/>
        <end position="267"/>
    </location>
</feature>
<dbReference type="GO" id="GO:0016787">
    <property type="term" value="F:hydrolase activity"/>
    <property type="evidence" value="ECO:0007669"/>
    <property type="project" value="UniProtKB-KW"/>
</dbReference>
<dbReference type="InterPro" id="IPR000073">
    <property type="entry name" value="AB_hydrolase_1"/>
</dbReference>
<protein>
    <recommendedName>
        <fullName evidence="2">AB hydrolase-1 domain-containing protein</fullName>
    </recommendedName>
</protein>
<dbReference type="SUPFAM" id="SSF53474">
    <property type="entry name" value="alpha/beta-Hydrolases"/>
    <property type="match status" value="1"/>
</dbReference>
<sequence>MLMYPHSNSAIPDGGNLPMSVTLNHRITGEGAPLIMLHGLFGSLENLGGIARKLQGDWQIHALDQRNHGSSPHTDSMDYPSMAADVVAYMDQQGIDTACILGHSMGGKVAMQVALQAPERIEKLIVADISPVAYKAGHDAILEGLTQLDLTNVRSRGDAGKQLAEFVEMASTRQFLLMNLERIPKQEQSAGGPVYRWRLNLKAIESCYSNLAGAPTADAPYDGPVLFLKGADSAYIQDKHKDEIYRLFPHAQLSIIEGTGHWLHAEKTDIFVGLCRQFLEEHGAD</sequence>
<dbReference type="InterPro" id="IPR029058">
    <property type="entry name" value="AB_hydrolase_fold"/>
</dbReference>
<comment type="caution">
    <text evidence="3">The sequence shown here is derived from an EMBL/GenBank/DDBJ whole genome shotgun (WGS) entry which is preliminary data.</text>
</comment>
<dbReference type="PANTHER" id="PTHR46118:SF4">
    <property type="entry name" value="PROTEIN ABHD11"/>
    <property type="match status" value="1"/>
</dbReference>